<feature type="compositionally biased region" description="Basic and acidic residues" evidence="1">
    <location>
        <begin position="56"/>
        <end position="65"/>
    </location>
</feature>
<organism evidence="2 3">
    <name type="scientific">Caenorhabditis briggsae</name>
    <dbReference type="NCBI Taxonomy" id="6238"/>
    <lineage>
        <taxon>Eukaryota</taxon>
        <taxon>Metazoa</taxon>
        <taxon>Ecdysozoa</taxon>
        <taxon>Nematoda</taxon>
        <taxon>Chromadorea</taxon>
        <taxon>Rhabditida</taxon>
        <taxon>Rhabditina</taxon>
        <taxon>Rhabditomorpha</taxon>
        <taxon>Rhabditoidea</taxon>
        <taxon>Rhabditidae</taxon>
        <taxon>Peloderinae</taxon>
        <taxon>Caenorhabditis</taxon>
    </lineage>
</organism>
<protein>
    <submittedName>
        <fullName evidence="2">Uncharacterized protein</fullName>
    </submittedName>
</protein>
<evidence type="ECO:0000313" key="2">
    <source>
        <dbReference type="EMBL" id="UMM40457.1"/>
    </source>
</evidence>
<dbReference type="Proteomes" id="UP000829354">
    <property type="component" value="Chromosome X"/>
</dbReference>
<name>A0AAE9FFP7_CAEBR</name>
<dbReference type="EMBL" id="CP092625">
    <property type="protein sequence ID" value="UMM40457.1"/>
    <property type="molecule type" value="Genomic_DNA"/>
</dbReference>
<proteinExistence type="predicted"/>
<evidence type="ECO:0000313" key="3">
    <source>
        <dbReference type="Proteomes" id="UP000829354"/>
    </source>
</evidence>
<reference evidence="2 3" key="1">
    <citation type="submission" date="2022-04" db="EMBL/GenBank/DDBJ databases">
        <title>Chromosome-level reference genomes for two strains of Caenorhabditis briggsae: an improved platform for comparative genomics.</title>
        <authorList>
            <person name="Stevens L."/>
            <person name="Andersen E."/>
        </authorList>
    </citation>
    <scope>NUCLEOTIDE SEQUENCE [LARGE SCALE GENOMIC DNA]</scope>
    <source>
        <strain evidence="2">VX34</strain>
        <tissue evidence="2">Whole-organism</tissue>
    </source>
</reference>
<accession>A0AAE9FFP7</accession>
<evidence type="ECO:0000256" key="1">
    <source>
        <dbReference type="SAM" id="MobiDB-lite"/>
    </source>
</evidence>
<feature type="region of interest" description="Disordered" evidence="1">
    <location>
        <begin position="56"/>
        <end position="141"/>
    </location>
</feature>
<feature type="compositionally biased region" description="Polar residues" evidence="1">
    <location>
        <begin position="119"/>
        <end position="129"/>
    </location>
</feature>
<keyword evidence="3" id="KW-1185">Reference proteome</keyword>
<dbReference type="AlphaFoldDB" id="A0AAE9FFP7"/>
<sequence>MAPPNCEQSNVSKIASEEAKDQVAAEEMANLDLARAAFGEVRRGNDRYLHAILEDDETRIPEGRPRAATIATVSRDAPASGDQSNGLEDSGVDAPLIGHRPRSYSVRERPSWLKKKPRPSNTSTENANEPQKREPAPSTSCCAGTHDFGSIVAHPIMAAVLSNTVNLDCFRRHLDNPEGREKLQKMAEKAFPSCSHSHSWLPELPNGLSDVLPEVEQSAARRELPVLSPAEQLALAASDQRALFYIETGLRAILESSTLQNPTSGSGTQLVRPAAYRMEGFSSSMQYWGYVCPMDEFCYRKVPIQPAIEAPKNEKDRQK</sequence>
<gene>
    <name evidence="2" type="ORF">L5515_017079</name>
</gene>